<dbReference type="InterPro" id="IPR046980">
    <property type="entry name" value="KefG/KefF"/>
</dbReference>
<gene>
    <name evidence="3" type="ORF">PEPS_33660</name>
</gene>
<accession>A0ABM7VJC3</accession>
<dbReference type="PANTHER" id="PTHR47307:SF1">
    <property type="entry name" value="GLUTATHIONE-REGULATED POTASSIUM-EFFLUX SYSTEM ANCILLARY PROTEIN KEFG"/>
    <property type="match status" value="1"/>
</dbReference>
<dbReference type="Pfam" id="PF02525">
    <property type="entry name" value="Flavodoxin_2"/>
    <property type="match status" value="1"/>
</dbReference>
<evidence type="ECO:0000259" key="2">
    <source>
        <dbReference type="Pfam" id="PF02525"/>
    </source>
</evidence>
<feature type="domain" description="Flavodoxin-like fold" evidence="2">
    <location>
        <begin position="4"/>
        <end position="173"/>
    </location>
</feature>
<dbReference type="PANTHER" id="PTHR47307">
    <property type="entry name" value="GLUTATHIONE-REGULATED POTASSIUM-EFFLUX SYSTEM ANCILLARY PROTEIN KEFG"/>
    <property type="match status" value="1"/>
</dbReference>
<sequence>MGQLLVILAHPSISDSIANKTIVEGIQQKYPSAEVRDLTALYPDFKIDVAAEQQALKSADTVIFQYPFFWYNMPGILKHWCDEVLTFNFAYGPEGDQLKGKNFMASFTIGGPQDAYKATGYNHFRIEEFMKPIEQTAHLTQMNYFDPVYTHGMVYIEGVYNTVEGVTERAQAHLDRLFQQLDNIQG</sequence>
<dbReference type="SUPFAM" id="SSF52218">
    <property type="entry name" value="Flavoproteins"/>
    <property type="match status" value="1"/>
</dbReference>
<reference evidence="3 4" key="1">
    <citation type="submission" date="2021-12" db="EMBL/GenBank/DDBJ databases">
        <title>Genome sequencing of bacteria with rrn-lacking chromosome and rrn-plasmid.</title>
        <authorList>
            <person name="Anda M."/>
            <person name="Iwasaki W."/>
        </authorList>
    </citation>
    <scope>NUCLEOTIDE SEQUENCE [LARGE SCALE GENOMIC DNA]</scope>
    <source>
        <strain evidence="3 4">NBRC 101262</strain>
        <plasmid evidence="3 4">pPP1</plasmid>
    </source>
</reference>
<dbReference type="EMBL" id="AP025293">
    <property type="protein sequence ID" value="BDD01086.1"/>
    <property type="molecule type" value="Genomic_DNA"/>
</dbReference>
<evidence type="ECO:0000313" key="4">
    <source>
        <dbReference type="Proteomes" id="UP001354989"/>
    </source>
</evidence>
<geneLocation type="plasmid" evidence="3 4">
    <name>pPP1</name>
</geneLocation>
<keyword evidence="1" id="KW-0560">Oxidoreductase</keyword>
<dbReference type="RefSeq" id="WP_338398268.1">
    <property type="nucleotide sequence ID" value="NZ_AP025293.1"/>
</dbReference>
<protein>
    <recommendedName>
        <fullName evidence="2">Flavodoxin-like fold domain-containing protein</fullName>
    </recommendedName>
</protein>
<organism evidence="3 4">
    <name type="scientific">Persicobacter psychrovividus</name>
    <dbReference type="NCBI Taxonomy" id="387638"/>
    <lineage>
        <taxon>Bacteria</taxon>
        <taxon>Pseudomonadati</taxon>
        <taxon>Bacteroidota</taxon>
        <taxon>Cytophagia</taxon>
        <taxon>Cytophagales</taxon>
        <taxon>Persicobacteraceae</taxon>
        <taxon>Persicobacter</taxon>
    </lineage>
</organism>
<proteinExistence type="predicted"/>
<dbReference type="Proteomes" id="UP001354989">
    <property type="component" value="Plasmid pPP1"/>
</dbReference>
<name>A0ABM7VJC3_9BACT</name>
<evidence type="ECO:0000313" key="3">
    <source>
        <dbReference type="EMBL" id="BDD01086.1"/>
    </source>
</evidence>
<dbReference type="InterPro" id="IPR029039">
    <property type="entry name" value="Flavoprotein-like_sf"/>
</dbReference>
<evidence type="ECO:0000256" key="1">
    <source>
        <dbReference type="ARBA" id="ARBA00023002"/>
    </source>
</evidence>
<keyword evidence="3" id="KW-0614">Plasmid</keyword>
<dbReference type="InterPro" id="IPR003680">
    <property type="entry name" value="Flavodoxin_fold"/>
</dbReference>
<keyword evidence="4" id="KW-1185">Reference proteome</keyword>
<dbReference type="Gene3D" id="3.40.50.360">
    <property type="match status" value="1"/>
</dbReference>